<dbReference type="PANTHER" id="PTHR21398">
    <property type="entry name" value="AGAP007094-PA"/>
    <property type="match status" value="1"/>
</dbReference>
<dbReference type="PhylomeDB" id="B4JFZ0"/>
<evidence type="ECO:0000313" key="3">
    <source>
        <dbReference type="Proteomes" id="UP000001070"/>
    </source>
</evidence>
<keyword evidence="1" id="KW-0732">Signal</keyword>
<dbReference type="Pfam" id="PF07841">
    <property type="entry name" value="DM4_12"/>
    <property type="match status" value="1"/>
</dbReference>
<dbReference type="eggNOG" id="ENOG502S2XG">
    <property type="taxonomic scope" value="Eukaryota"/>
</dbReference>
<organism evidence="3">
    <name type="scientific">Drosophila grimshawi</name>
    <name type="common">Hawaiian fruit fly</name>
    <name type="synonym">Idiomyia grimshawi</name>
    <dbReference type="NCBI Taxonomy" id="7222"/>
    <lineage>
        <taxon>Eukaryota</taxon>
        <taxon>Metazoa</taxon>
        <taxon>Ecdysozoa</taxon>
        <taxon>Arthropoda</taxon>
        <taxon>Hexapoda</taxon>
        <taxon>Insecta</taxon>
        <taxon>Pterygota</taxon>
        <taxon>Neoptera</taxon>
        <taxon>Endopterygota</taxon>
        <taxon>Diptera</taxon>
        <taxon>Brachycera</taxon>
        <taxon>Muscomorpha</taxon>
        <taxon>Ephydroidea</taxon>
        <taxon>Drosophilidae</taxon>
        <taxon>Drosophila</taxon>
        <taxon>Hawaiian Drosophila</taxon>
    </lineage>
</organism>
<feature type="chain" id="PRO_5002812153" evidence="1">
    <location>
        <begin position="20"/>
        <end position="437"/>
    </location>
</feature>
<dbReference type="SMART" id="SM00718">
    <property type="entry name" value="DM4_12"/>
    <property type="match status" value="1"/>
</dbReference>
<feature type="signal peptide" evidence="1">
    <location>
        <begin position="1"/>
        <end position="19"/>
    </location>
</feature>
<dbReference type="InterPro" id="IPR006631">
    <property type="entry name" value="DM4_12"/>
</dbReference>
<sequence>MSTTWLLSLPLLLLGHSHGDISVNAIANSDVLDVFAKTPQLALPTKAHTNFEAHVNNVSLTNAEEMPVDPVAPHAASLMPLSQHKLSRGKRFVAFPVGSSASAAVCLTTGVIGNPHYLYLSFGLNWGIAYDLPNITWVLHNAHGWNTRKPGSAQAKIKRRHRRDLYGNFETMIDRTSAANAAMQQQQQPSTFMSHKTNAALAATRRDNDSNNDLWPPPTLMTMMERAKTSSVSTAPPTAGVALPPSTKVVRLLSRPKRYLSFPEGSSFTVAVCFTVGIIGNPNYAYNAFGLNWGVAYDLPNNTWVLQSLHGFSQHPISVAFLRRRTRSAIYQDIEAIVDNMGYNGRDCVLRTLCESRQYFQRNKMNMVGEMLRTIFSLPKQRIFKRELEENSDILHYDNAYRHAHNFDCARHYDCQFSLLELAFGKYSTPPKNYYAQ</sequence>
<dbReference type="InParanoid" id="B4JFZ0"/>
<proteinExistence type="predicted"/>
<dbReference type="Proteomes" id="UP000001070">
    <property type="component" value="Unassembled WGS sequence"/>
</dbReference>
<evidence type="ECO:0000313" key="2">
    <source>
        <dbReference type="EMBL" id="EDV92529.1"/>
    </source>
</evidence>
<reference evidence="2 3" key="1">
    <citation type="journal article" date="2007" name="Nature">
        <title>Evolution of genes and genomes on the Drosophila phylogeny.</title>
        <authorList>
            <consortium name="Drosophila 12 Genomes Consortium"/>
            <person name="Clark A.G."/>
            <person name="Eisen M.B."/>
            <person name="Smith D.R."/>
            <person name="Bergman C.M."/>
            <person name="Oliver B."/>
            <person name="Markow T.A."/>
            <person name="Kaufman T.C."/>
            <person name="Kellis M."/>
            <person name="Gelbart W."/>
            <person name="Iyer V.N."/>
            <person name="Pollard D.A."/>
            <person name="Sackton T.B."/>
            <person name="Larracuente A.M."/>
            <person name="Singh N.D."/>
            <person name="Abad J.P."/>
            <person name="Abt D.N."/>
            <person name="Adryan B."/>
            <person name="Aguade M."/>
            <person name="Akashi H."/>
            <person name="Anderson W.W."/>
            <person name="Aquadro C.F."/>
            <person name="Ardell D.H."/>
            <person name="Arguello R."/>
            <person name="Artieri C.G."/>
            <person name="Barbash D.A."/>
            <person name="Barker D."/>
            <person name="Barsanti P."/>
            <person name="Batterham P."/>
            <person name="Batzoglou S."/>
            <person name="Begun D."/>
            <person name="Bhutkar A."/>
            <person name="Blanco E."/>
            <person name="Bosak S.A."/>
            <person name="Bradley R.K."/>
            <person name="Brand A.D."/>
            <person name="Brent M.R."/>
            <person name="Brooks A.N."/>
            <person name="Brown R.H."/>
            <person name="Butlin R.K."/>
            <person name="Caggese C."/>
            <person name="Calvi B.R."/>
            <person name="Bernardo de Carvalho A."/>
            <person name="Caspi A."/>
            <person name="Castrezana S."/>
            <person name="Celniker S.E."/>
            <person name="Chang J.L."/>
            <person name="Chapple C."/>
            <person name="Chatterji S."/>
            <person name="Chinwalla A."/>
            <person name="Civetta A."/>
            <person name="Clifton S.W."/>
            <person name="Comeron J.M."/>
            <person name="Costello J.C."/>
            <person name="Coyne J.A."/>
            <person name="Daub J."/>
            <person name="David R.G."/>
            <person name="Delcher A.L."/>
            <person name="Delehaunty K."/>
            <person name="Do C.B."/>
            <person name="Ebling H."/>
            <person name="Edwards K."/>
            <person name="Eickbush T."/>
            <person name="Evans J.D."/>
            <person name="Filipski A."/>
            <person name="Findeiss S."/>
            <person name="Freyhult E."/>
            <person name="Fulton L."/>
            <person name="Fulton R."/>
            <person name="Garcia A.C."/>
            <person name="Gardiner A."/>
            <person name="Garfield D.A."/>
            <person name="Garvin B.E."/>
            <person name="Gibson G."/>
            <person name="Gilbert D."/>
            <person name="Gnerre S."/>
            <person name="Godfrey J."/>
            <person name="Good R."/>
            <person name="Gotea V."/>
            <person name="Gravely B."/>
            <person name="Greenberg A.J."/>
            <person name="Griffiths-Jones S."/>
            <person name="Gross S."/>
            <person name="Guigo R."/>
            <person name="Gustafson E.A."/>
            <person name="Haerty W."/>
            <person name="Hahn M.W."/>
            <person name="Halligan D.L."/>
            <person name="Halpern A.L."/>
            <person name="Halter G.M."/>
            <person name="Han M.V."/>
            <person name="Heger A."/>
            <person name="Hillier L."/>
            <person name="Hinrichs A.S."/>
            <person name="Holmes I."/>
            <person name="Hoskins R.A."/>
            <person name="Hubisz M.J."/>
            <person name="Hultmark D."/>
            <person name="Huntley M.A."/>
            <person name="Jaffe D.B."/>
            <person name="Jagadeeshan S."/>
            <person name="Jeck W.R."/>
            <person name="Johnson J."/>
            <person name="Jones C.D."/>
            <person name="Jordan W.C."/>
            <person name="Karpen G.H."/>
            <person name="Kataoka E."/>
            <person name="Keightley P.D."/>
            <person name="Kheradpour P."/>
            <person name="Kirkness E.F."/>
            <person name="Koerich L.B."/>
            <person name="Kristiansen K."/>
            <person name="Kudrna D."/>
            <person name="Kulathinal R.J."/>
            <person name="Kumar S."/>
            <person name="Kwok R."/>
            <person name="Lander E."/>
            <person name="Langley C.H."/>
            <person name="Lapoint R."/>
            <person name="Lazzaro B.P."/>
            <person name="Lee S.J."/>
            <person name="Levesque L."/>
            <person name="Li R."/>
            <person name="Lin C.F."/>
            <person name="Lin M.F."/>
            <person name="Lindblad-Toh K."/>
            <person name="Llopart A."/>
            <person name="Long M."/>
            <person name="Low L."/>
            <person name="Lozovsky E."/>
            <person name="Lu J."/>
            <person name="Luo M."/>
            <person name="Machado C.A."/>
            <person name="Makalowski W."/>
            <person name="Marzo M."/>
            <person name="Matsuda M."/>
            <person name="Matzkin L."/>
            <person name="McAllister B."/>
            <person name="McBride C.S."/>
            <person name="McKernan B."/>
            <person name="McKernan K."/>
            <person name="Mendez-Lago M."/>
            <person name="Minx P."/>
            <person name="Mollenhauer M.U."/>
            <person name="Montooth K."/>
            <person name="Mount S.M."/>
            <person name="Mu X."/>
            <person name="Myers E."/>
            <person name="Negre B."/>
            <person name="Newfeld S."/>
            <person name="Nielsen R."/>
            <person name="Noor M.A."/>
            <person name="O'Grady P."/>
            <person name="Pachter L."/>
            <person name="Papaceit M."/>
            <person name="Parisi M.J."/>
            <person name="Parisi M."/>
            <person name="Parts L."/>
            <person name="Pedersen J.S."/>
            <person name="Pesole G."/>
            <person name="Phillippy A.M."/>
            <person name="Ponting C.P."/>
            <person name="Pop M."/>
            <person name="Porcelli D."/>
            <person name="Powell J.R."/>
            <person name="Prohaska S."/>
            <person name="Pruitt K."/>
            <person name="Puig M."/>
            <person name="Quesneville H."/>
            <person name="Ram K.R."/>
            <person name="Rand D."/>
            <person name="Rasmussen M.D."/>
            <person name="Reed L.K."/>
            <person name="Reenan R."/>
            <person name="Reily A."/>
            <person name="Remington K.A."/>
            <person name="Rieger T.T."/>
            <person name="Ritchie M.G."/>
            <person name="Robin C."/>
            <person name="Rogers Y.H."/>
            <person name="Rohde C."/>
            <person name="Rozas J."/>
            <person name="Rubenfield M.J."/>
            <person name="Ruiz A."/>
            <person name="Russo S."/>
            <person name="Salzberg S.L."/>
            <person name="Sanchez-Gracia A."/>
            <person name="Saranga D.J."/>
            <person name="Sato H."/>
            <person name="Schaeffer S.W."/>
            <person name="Schatz M.C."/>
            <person name="Schlenke T."/>
            <person name="Schwartz R."/>
            <person name="Segarra C."/>
            <person name="Singh R.S."/>
            <person name="Sirot L."/>
            <person name="Sirota M."/>
            <person name="Sisneros N.B."/>
            <person name="Smith C.D."/>
            <person name="Smith T.F."/>
            <person name="Spieth J."/>
            <person name="Stage D.E."/>
            <person name="Stark A."/>
            <person name="Stephan W."/>
            <person name="Strausberg R.L."/>
            <person name="Strempel S."/>
            <person name="Sturgill D."/>
            <person name="Sutton G."/>
            <person name="Sutton G.G."/>
            <person name="Tao W."/>
            <person name="Teichmann S."/>
            <person name="Tobari Y.N."/>
            <person name="Tomimura Y."/>
            <person name="Tsolas J.M."/>
            <person name="Valente V.L."/>
            <person name="Venter E."/>
            <person name="Venter J.C."/>
            <person name="Vicario S."/>
            <person name="Vieira F.G."/>
            <person name="Vilella A.J."/>
            <person name="Villasante A."/>
            <person name="Walenz B."/>
            <person name="Wang J."/>
            <person name="Wasserman M."/>
            <person name="Watts T."/>
            <person name="Wilson D."/>
            <person name="Wilson R.K."/>
            <person name="Wing R.A."/>
            <person name="Wolfner M.F."/>
            <person name="Wong A."/>
            <person name="Wong G.K."/>
            <person name="Wu C.I."/>
            <person name="Wu G."/>
            <person name="Yamamoto D."/>
            <person name="Yang H.P."/>
            <person name="Yang S.P."/>
            <person name="Yorke J.A."/>
            <person name="Yoshida K."/>
            <person name="Zdobnov E."/>
            <person name="Zhang P."/>
            <person name="Zhang Y."/>
            <person name="Zimin A.V."/>
            <person name="Baldwin J."/>
            <person name="Abdouelleil A."/>
            <person name="Abdulkadir J."/>
            <person name="Abebe A."/>
            <person name="Abera B."/>
            <person name="Abreu J."/>
            <person name="Acer S.C."/>
            <person name="Aftuck L."/>
            <person name="Alexander A."/>
            <person name="An P."/>
            <person name="Anderson E."/>
            <person name="Anderson S."/>
            <person name="Arachi H."/>
            <person name="Azer M."/>
            <person name="Bachantsang P."/>
            <person name="Barry A."/>
            <person name="Bayul T."/>
            <person name="Berlin A."/>
            <person name="Bessette D."/>
            <person name="Bloom T."/>
            <person name="Blye J."/>
            <person name="Boguslavskiy L."/>
            <person name="Bonnet C."/>
            <person name="Boukhgalter B."/>
            <person name="Bourzgui I."/>
            <person name="Brown A."/>
            <person name="Cahill P."/>
            <person name="Channer S."/>
            <person name="Cheshatsang Y."/>
            <person name="Chuda L."/>
            <person name="Citroen M."/>
            <person name="Collymore A."/>
            <person name="Cooke P."/>
            <person name="Costello M."/>
            <person name="D'Aco K."/>
            <person name="Daza R."/>
            <person name="De Haan G."/>
            <person name="DeGray S."/>
            <person name="DeMaso C."/>
            <person name="Dhargay N."/>
            <person name="Dooley K."/>
            <person name="Dooley E."/>
            <person name="Doricent M."/>
            <person name="Dorje P."/>
            <person name="Dorjee K."/>
            <person name="Dupes A."/>
            <person name="Elong R."/>
            <person name="Falk J."/>
            <person name="Farina A."/>
            <person name="Faro S."/>
            <person name="Ferguson D."/>
            <person name="Fisher S."/>
            <person name="Foley C.D."/>
            <person name="Franke A."/>
            <person name="Friedrich D."/>
            <person name="Gadbois L."/>
            <person name="Gearin G."/>
            <person name="Gearin C.R."/>
            <person name="Giannoukos G."/>
            <person name="Goode T."/>
            <person name="Graham J."/>
            <person name="Grandbois E."/>
            <person name="Grewal S."/>
            <person name="Gyaltsen K."/>
            <person name="Hafez N."/>
            <person name="Hagos B."/>
            <person name="Hall J."/>
            <person name="Henson C."/>
            <person name="Hollinger A."/>
            <person name="Honan T."/>
            <person name="Huard M.D."/>
            <person name="Hughes L."/>
            <person name="Hurhula B."/>
            <person name="Husby M.E."/>
            <person name="Kamat A."/>
            <person name="Kanga B."/>
            <person name="Kashin S."/>
            <person name="Khazanovich D."/>
            <person name="Kisner P."/>
            <person name="Lance K."/>
            <person name="Lara M."/>
            <person name="Lee W."/>
            <person name="Lennon N."/>
            <person name="Letendre F."/>
            <person name="LeVine R."/>
            <person name="Lipovsky A."/>
            <person name="Liu X."/>
            <person name="Liu J."/>
            <person name="Liu S."/>
            <person name="Lokyitsang T."/>
            <person name="Lokyitsang Y."/>
            <person name="Lubonja R."/>
            <person name="Lui A."/>
            <person name="MacDonald P."/>
            <person name="Magnisalis V."/>
            <person name="Maru K."/>
            <person name="Matthews C."/>
            <person name="McCusker W."/>
            <person name="McDonough S."/>
            <person name="Mehta T."/>
            <person name="Meldrim J."/>
            <person name="Meneus L."/>
            <person name="Mihai O."/>
            <person name="Mihalev A."/>
            <person name="Mihova T."/>
            <person name="Mittelman R."/>
            <person name="Mlenga V."/>
            <person name="Montmayeur A."/>
            <person name="Mulrain L."/>
            <person name="Navidi A."/>
            <person name="Naylor J."/>
            <person name="Negash T."/>
            <person name="Nguyen T."/>
            <person name="Nguyen N."/>
            <person name="Nicol R."/>
            <person name="Norbu C."/>
            <person name="Norbu N."/>
            <person name="Novod N."/>
            <person name="O'Neill B."/>
            <person name="Osman S."/>
            <person name="Markiewicz E."/>
            <person name="Oyono O.L."/>
            <person name="Patti C."/>
            <person name="Phunkhang P."/>
            <person name="Pierre F."/>
            <person name="Priest M."/>
            <person name="Raghuraman S."/>
            <person name="Rege F."/>
            <person name="Reyes R."/>
            <person name="Rise C."/>
            <person name="Rogov P."/>
            <person name="Ross K."/>
            <person name="Ryan E."/>
            <person name="Settipalli S."/>
            <person name="Shea T."/>
            <person name="Sherpa N."/>
            <person name="Shi L."/>
            <person name="Shih D."/>
            <person name="Sparrow T."/>
            <person name="Spaulding J."/>
            <person name="Stalker J."/>
            <person name="Stange-Thomann N."/>
            <person name="Stavropoulos S."/>
            <person name="Stone C."/>
            <person name="Strader C."/>
            <person name="Tesfaye S."/>
            <person name="Thomson T."/>
            <person name="Thoulutsang Y."/>
            <person name="Thoulutsang D."/>
            <person name="Topham K."/>
            <person name="Topping I."/>
            <person name="Tsamla T."/>
            <person name="Vassiliev H."/>
            <person name="Vo A."/>
            <person name="Wangchuk T."/>
            <person name="Wangdi T."/>
            <person name="Weiand M."/>
            <person name="Wilkinson J."/>
            <person name="Wilson A."/>
            <person name="Yadav S."/>
            <person name="Young G."/>
            <person name="Yu Q."/>
            <person name="Zembek L."/>
            <person name="Zhong D."/>
            <person name="Zimmer A."/>
            <person name="Zwirko Z."/>
            <person name="Jaffe D.B."/>
            <person name="Alvarez P."/>
            <person name="Brockman W."/>
            <person name="Butler J."/>
            <person name="Chin C."/>
            <person name="Gnerre S."/>
            <person name="Grabherr M."/>
            <person name="Kleber M."/>
            <person name="Mauceli E."/>
            <person name="MacCallum I."/>
        </authorList>
    </citation>
    <scope>NUCLEOTIDE SEQUENCE [LARGE SCALE GENOMIC DNA]</scope>
    <source>
        <strain evidence="3">Tucson 15287-2541.00</strain>
    </source>
</reference>
<dbReference type="PANTHER" id="PTHR21398:SF7">
    <property type="entry name" value="LP19941P"/>
    <property type="match status" value="1"/>
</dbReference>
<dbReference type="OMA" id="WSPPTLM"/>
<dbReference type="AlphaFoldDB" id="B4JFZ0"/>
<gene>
    <name evidence="2" type="primary">Dgri\GH18788</name>
    <name evidence="2" type="ORF">Dgri_GH18788</name>
</gene>
<dbReference type="OrthoDB" id="8185446at2759"/>
<name>B4JFZ0_DROGR</name>
<protein>
    <submittedName>
        <fullName evidence="2">GH18788</fullName>
    </submittedName>
</protein>
<dbReference type="EMBL" id="CH916369">
    <property type="protein sequence ID" value="EDV92529.1"/>
    <property type="molecule type" value="Genomic_DNA"/>
</dbReference>
<keyword evidence="3" id="KW-1185">Reference proteome</keyword>
<accession>B4JFZ0</accession>
<evidence type="ECO:0000256" key="1">
    <source>
        <dbReference type="SAM" id="SignalP"/>
    </source>
</evidence>
<dbReference type="HOGENOM" id="CLU_053597_3_0_1"/>